<dbReference type="GO" id="GO:0016020">
    <property type="term" value="C:membrane"/>
    <property type="evidence" value="ECO:0007669"/>
    <property type="project" value="GOC"/>
</dbReference>
<dbReference type="GeneID" id="70236844"/>
<evidence type="ECO:0008006" key="4">
    <source>
        <dbReference type="Google" id="ProtNLM"/>
    </source>
</evidence>
<gene>
    <name evidence="2" type="ORF">OGAPHI_004879</name>
</gene>
<dbReference type="PANTHER" id="PTHR28026">
    <property type="entry name" value="DUF962 DOMAIN PROTEIN (AFU_ORTHOLOGUE AFUA_8G05310)"/>
    <property type="match status" value="1"/>
</dbReference>
<dbReference type="AlphaFoldDB" id="A0A9P8P327"/>
<comment type="caution">
    <text evidence="2">The sequence shown here is derived from an EMBL/GenBank/DDBJ whole genome shotgun (WGS) entry which is preliminary data.</text>
</comment>
<organism evidence="2 3">
    <name type="scientific">Ogataea philodendri</name>
    <dbReference type="NCBI Taxonomy" id="1378263"/>
    <lineage>
        <taxon>Eukaryota</taxon>
        <taxon>Fungi</taxon>
        <taxon>Dikarya</taxon>
        <taxon>Ascomycota</taxon>
        <taxon>Saccharomycotina</taxon>
        <taxon>Pichiomycetes</taxon>
        <taxon>Pichiales</taxon>
        <taxon>Pichiaceae</taxon>
        <taxon>Ogataea</taxon>
    </lineage>
</organism>
<protein>
    <recommendedName>
        <fullName evidence="4">DUF962 domain protein</fullName>
    </recommendedName>
</protein>
<dbReference type="GO" id="GO:0046521">
    <property type="term" value="P:sphingoid catabolic process"/>
    <property type="evidence" value="ECO:0007669"/>
    <property type="project" value="TreeGrafter"/>
</dbReference>
<accession>A0A9P8P327</accession>
<dbReference type="EMBL" id="JAEUBE010000352">
    <property type="protein sequence ID" value="KAH3664165.1"/>
    <property type="molecule type" value="Genomic_DNA"/>
</dbReference>
<keyword evidence="1" id="KW-0472">Membrane</keyword>
<dbReference type="OrthoDB" id="2124888at2759"/>
<keyword evidence="3" id="KW-1185">Reference proteome</keyword>
<sequence>MSELLDLEYQLAIYKAYHLHPKNVVIHLFFIPMIFYTAAVMLGAVQVGSFTAADIGSFGYGIYYTLLHAKVGLTADAILVSIIATVHYFYDNFSRSQILYPALVLHITGWAFQFWGHYYYEKKRPALIDNLAQPLVLAPYFVLWELVFAFGFEKDLKTKMEKRAKQLRPPDKPKQ</sequence>
<dbReference type="PANTHER" id="PTHR28026:SF9">
    <property type="entry name" value="2-HYDROXY-PALMITIC ACID DIOXYGENASE MPO1"/>
    <property type="match status" value="1"/>
</dbReference>
<feature type="transmembrane region" description="Helical" evidence="1">
    <location>
        <begin position="102"/>
        <end position="120"/>
    </location>
</feature>
<evidence type="ECO:0000256" key="1">
    <source>
        <dbReference type="SAM" id="Phobius"/>
    </source>
</evidence>
<feature type="transmembrane region" description="Helical" evidence="1">
    <location>
        <begin position="67"/>
        <end position="90"/>
    </location>
</feature>
<evidence type="ECO:0000313" key="3">
    <source>
        <dbReference type="Proteomes" id="UP000769157"/>
    </source>
</evidence>
<reference evidence="2" key="2">
    <citation type="submission" date="2021-01" db="EMBL/GenBank/DDBJ databases">
        <authorList>
            <person name="Schikora-Tamarit M.A."/>
        </authorList>
    </citation>
    <scope>NUCLEOTIDE SEQUENCE</scope>
    <source>
        <strain evidence="2">CBS6075</strain>
    </source>
</reference>
<proteinExistence type="predicted"/>
<dbReference type="Proteomes" id="UP000769157">
    <property type="component" value="Unassembled WGS sequence"/>
</dbReference>
<dbReference type="RefSeq" id="XP_046060445.1">
    <property type="nucleotide sequence ID" value="XM_046206005.1"/>
</dbReference>
<dbReference type="InterPro" id="IPR009305">
    <property type="entry name" value="Mpo1-like"/>
</dbReference>
<dbReference type="GO" id="GO:0005783">
    <property type="term" value="C:endoplasmic reticulum"/>
    <property type="evidence" value="ECO:0007669"/>
    <property type="project" value="TreeGrafter"/>
</dbReference>
<reference evidence="2" key="1">
    <citation type="journal article" date="2021" name="Open Biol.">
        <title>Shared evolutionary footprints suggest mitochondrial oxidative damage underlies multiple complex I losses in fungi.</title>
        <authorList>
            <person name="Schikora-Tamarit M.A."/>
            <person name="Marcet-Houben M."/>
            <person name="Nosek J."/>
            <person name="Gabaldon T."/>
        </authorList>
    </citation>
    <scope>NUCLEOTIDE SEQUENCE</scope>
    <source>
        <strain evidence="2">CBS6075</strain>
    </source>
</reference>
<keyword evidence="1" id="KW-0812">Transmembrane</keyword>
<dbReference type="Pfam" id="PF06127">
    <property type="entry name" value="Mpo1-like"/>
    <property type="match status" value="1"/>
</dbReference>
<keyword evidence="1" id="KW-1133">Transmembrane helix</keyword>
<name>A0A9P8P327_9ASCO</name>
<feature type="transmembrane region" description="Helical" evidence="1">
    <location>
        <begin position="132"/>
        <end position="152"/>
    </location>
</feature>
<evidence type="ECO:0000313" key="2">
    <source>
        <dbReference type="EMBL" id="KAH3664165.1"/>
    </source>
</evidence>
<feature type="transmembrane region" description="Helical" evidence="1">
    <location>
        <begin position="24"/>
        <end position="47"/>
    </location>
</feature>